<dbReference type="Pfam" id="PF02608">
    <property type="entry name" value="Bmp"/>
    <property type="match status" value="1"/>
</dbReference>
<dbReference type="InterPro" id="IPR003760">
    <property type="entry name" value="PnrA-like"/>
</dbReference>
<dbReference type="PANTHER" id="PTHR43208">
    <property type="entry name" value="ABC TRANSPORTER SUBSTRATE-BINDING PROTEIN"/>
    <property type="match status" value="1"/>
</dbReference>
<feature type="non-terminal residue" evidence="3">
    <location>
        <position position="263"/>
    </location>
</feature>
<evidence type="ECO:0000313" key="3">
    <source>
        <dbReference type="EMBL" id="SVD83944.1"/>
    </source>
</evidence>
<keyword evidence="1" id="KW-0732">Signal</keyword>
<gene>
    <name evidence="3" type="ORF">METZ01_LOCUS436798</name>
</gene>
<dbReference type="AlphaFoldDB" id="A0A382YL52"/>
<dbReference type="CDD" id="cd19963">
    <property type="entry name" value="PBP1_BMP-like"/>
    <property type="match status" value="1"/>
</dbReference>
<protein>
    <recommendedName>
        <fullName evidence="2">ABC transporter substrate-binding protein PnrA-like domain-containing protein</fullName>
    </recommendedName>
</protein>
<evidence type="ECO:0000256" key="1">
    <source>
        <dbReference type="ARBA" id="ARBA00022729"/>
    </source>
</evidence>
<dbReference type="PANTHER" id="PTHR43208:SF1">
    <property type="entry name" value="ABC TRANSPORTER SUBSTRATE-BINDING PROTEIN"/>
    <property type="match status" value="1"/>
</dbReference>
<evidence type="ECO:0000259" key="2">
    <source>
        <dbReference type="Pfam" id="PF02608"/>
    </source>
</evidence>
<name>A0A382YL52_9ZZZZ</name>
<accession>A0A382YL52</accession>
<dbReference type="Gene3D" id="3.40.50.2300">
    <property type="match status" value="2"/>
</dbReference>
<proteinExistence type="predicted"/>
<feature type="non-terminal residue" evidence="3">
    <location>
        <position position="1"/>
    </location>
</feature>
<dbReference type="InterPro" id="IPR052910">
    <property type="entry name" value="ABC-Purine-Binding"/>
</dbReference>
<feature type="domain" description="ABC transporter substrate-binding protein PnrA-like" evidence="2">
    <location>
        <begin position="7"/>
        <end position="224"/>
    </location>
</feature>
<dbReference type="EMBL" id="UINC01176697">
    <property type="protein sequence ID" value="SVD83944.1"/>
    <property type="molecule type" value="Genomic_DNA"/>
</dbReference>
<organism evidence="3">
    <name type="scientific">marine metagenome</name>
    <dbReference type="NCBI Taxonomy" id="408172"/>
    <lineage>
        <taxon>unclassified sequences</taxon>
        <taxon>metagenomes</taxon>
        <taxon>ecological metagenomes</taxon>
    </lineage>
</organism>
<sequence>YMDPMISAAKKDKSGTIFMHATGYKTVDGKLDNYNCRLFQSRYLAGVAAGLLTKTNKIGFVGSHPIPEIISNINAATLGAQSVNPGVQVNVIWINSWFDPPKDMDAAKTIMEWGADVMFTTTDSPNVVTLAQKDSTASKPLWGMGNDAPMNSFGPDRYATGPMFNWNVFYKYVLDSVAAGTWKVERSFWGLKENCVGLSPWGPNVPGKVINHVETIKMKWINDEMDVDFPFSAGFTKQDGTAIKAGTVGRKEIETMQYWVKGV</sequence>
<dbReference type="GO" id="GO:0005886">
    <property type="term" value="C:plasma membrane"/>
    <property type="evidence" value="ECO:0007669"/>
    <property type="project" value="InterPro"/>
</dbReference>
<reference evidence="3" key="1">
    <citation type="submission" date="2018-05" db="EMBL/GenBank/DDBJ databases">
        <authorList>
            <person name="Lanie J.A."/>
            <person name="Ng W.-L."/>
            <person name="Kazmierczak K.M."/>
            <person name="Andrzejewski T.M."/>
            <person name="Davidsen T.M."/>
            <person name="Wayne K.J."/>
            <person name="Tettelin H."/>
            <person name="Glass J.I."/>
            <person name="Rusch D."/>
            <person name="Podicherti R."/>
            <person name="Tsui H.-C.T."/>
            <person name="Winkler M.E."/>
        </authorList>
    </citation>
    <scope>NUCLEOTIDE SEQUENCE</scope>
</reference>